<reference evidence="4" key="2">
    <citation type="submission" date="2025-08" db="UniProtKB">
        <authorList>
            <consortium name="RefSeq"/>
        </authorList>
    </citation>
    <scope>IDENTIFICATION</scope>
    <source>
        <tissue evidence="4">Seedling</tissue>
    </source>
</reference>
<keyword evidence="1" id="KW-0472">Membrane</keyword>
<evidence type="ECO:0000313" key="3">
    <source>
        <dbReference type="Proteomes" id="UP001652623"/>
    </source>
</evidence>
<gene>
    <name evidence="4" type="primary">LOC107419500</name>
</gene>
<organism evidence="3 4">
    <name type="scientific">Ziziphus jujuba</name>
    <name type="common">Chinese jujube</name>
    <name type="synonym">Ziziphus sativa</name>
    <dbReference type="NCBI Taxonomy" id="326968"/>
    <lineage>
        <taxon>Eukaryota</taxon>
        <taxon>Viridiplantae</taxon>
        <taxon>Streptophyta</taxon>
        <taxon>Embryophyta</taxon>
        <taxon>Tracheophyta</taxon>
        <taxon>Spermatophyta</taxon>
        <taxon>Magnoliopsida</taxon>
        <taxon>eudicotyledons</taxon>
        <taxon>Gunneridae</taxon>
        <taxon>Pentapetalae</taxon>
        <taxon>rosids</taxon>
        <taxon>fabids</taxon>
        <taxon>Rosales</taxon>
        <taxon>Rhamnaceae</taxon>
        <taxon>Paliureae</taxon>
        <taxon>Ziziphus</taxon>
    </lineage>
</organism>
<keyword evidence="1" id="KW-1133">Transmembrane helix</keyword>
<keyword evidence="3" id="KW-1185">Reference proteome</keyword>
<dbReference type="InterPro" id="IPR044821">
    <property type="entry name" value="At1g28695/At4g15970-like"/>
</dbReference>
<dbReference type="Pfam" id="PF03407">
    <property type="entry name" value="Nucleotid_trans"/>
    <property type="match status" value="1"/>
</dbReference>
<dbReference type="InterPro" id="IPR005069">
    <property type="entry name" value="Nucl-diP-sugar_transferase"/>
</dbReference>
<dbReference type="RefSeq" id="XP_060670235.1">
    <property type="nucleotide sequence ID" value="XM_060814252.1"/>
</dbReference>
<evidence type="ECO:0000259" key="2">
    <source>
        <dbReference type="Pfam" id="PF03407"/>
    </source>
</evidence>
<dbReference type="Proteomes" id="UP001652623">
    <property type="component" value="Chromosome 2"/>
</dbReference>
<evidence type="ECO:0000256" key="1">
    <source>
        <dbReference type="SAM" id="Phobius"/>
    </source>
</evidence>
<feature type="domain" description="Nucleotide-diphospho-sugar transferase" evidence="2">
    <location>
        <begin position="131"/>
        <end position="329"/>
    </location>
</feature>
<evidence type="ECO:0000313" key="4">
    <source>
        <dbReference type="RefSeq" id="XP_060670235.1"/>
    </source>
</evidence>
<reference evidence="3" key="1">
    <citation type="submission" date="2025-05" db="UniProtKB">
        <authorList>
            <consortium name="RefSeq"/>
        </authorList>
    </citation>
    <scope>NUCLEOTIDE SEQUENCE [LARGE SCALE GENOMIC DNA]</scope>
</reference>
<dbReference type="GeneID" id="107419500"/>
<dbReference type="PANTHER" id="PTHR46038:SF13">
    <property type="entry name" value="GLYCOSYLTRANSFERASE"/>
    <property type="match status" value="1"/>
</dbReference>
<protein>
    <submittedName>
        <fullName evidence="4">Uncharacterized protein At4g15970-like isoform X1</fullName>
    </submittedName>
</protein>
<feature type="transmembrane region" description="Helical" evidence="1">
    <location>
        <begin position="18"/>
        <end position="40"/>
    </location>
</feature>
<sequence length="393" mass="45545">MDEQVGSEVDRGINNREVLSIVVVFLGMLGAFFVFSNYSLPTFNYLVPQEQVLSINTTTITNTTATTTNTTTTDSLEGMIKKSELDIILEKASTEDKTVIFTNLNDAWAEPNSIFDVFLESFRIGNNTQKLLNHLVVICLDEKAYNRCLASHTHCYRLRIEGFNFTSDAFFMTPHYLEIVWRKIEFLATVLEKGFSFVFTDTDIMWLGDPFSQFDPDADIQTSCDMFFGNSSSINNLPNTGFNYAKSNNRTIQFYKFWYNSRETYPNLHDQDAFKKIINDSFINEIGLKLGFLNTAYFGGFCQPSRDLRLVRTMHANCCVGLQRKINDLHILLDDWRKFMSLDPSMQQNASWSIPQYCRYTCIFLFMFIQHCSHKLKKFKKQEVSFDLFMFLV</sequence>
<dbReference type="PANTHER" id="PTHR46038">
    <property type="entry name" value="EXPRESSED PROTEIN-RELATED"/>
    <property type="match status" value="1"/>
</dbReference>
<name>A0ABM4A0H9_ZIZJJ</name>
<proteinExistence type="predicted"/>
<accession>A0ABM4A0H9</accession>
<keyword evidence="1" id="KW-0812">Transmembrane</keyword>